<evidence type="ECO:0000256" key="3">
    <source>
        <dbReference type="ARBA" id="ARBA00022679"/>
    </source>
</evidence>
<name>A0A7S3VSP6_DUNTE</name>
<keyword evidence="5 8" id="KW-0863">Zinc-finger</keyword>
<dbReference type="InterPro" id="IPR058981">
    <property type="entry name" value="MGRN1/RNF157-like_N"/>
</dbReference>
<comment type="catalytic activity">
    <reaction evidence="1">
        <text>S-ubiquitinyl-[E2 ubiquitin-conjugating enzyme]-L-cysteine + [acceptor protein]-L-lysine = [E2 ubiquitin-conjugating enzyme]-L-cysteine + N(6)-ubiquitinyl-[acceptor protein]-L-lysine.</text>
        <dbReference type="EC" id="2.3.2.27"/>
    </reaction>
</comment>
<evidence type="ECO:0000256" key="4">
    <source>
        <dbReference type="ARBA" id="ARBA00022723"/>
    </source>
</evidence>
<evidence type="ECO:0000256" key="7">
    <source>
        <dbReference type="ARBA" id="ARBA00022833"/>
    </source>
</evidence>
<dbReference type="SMART" id="SM00184">
    <property type="entry name" value="RING"/>
    <property type="match status" value="1"/>
</dbReference>
<dbReference type="GO" id="GO:0008270">
    <property type="term" value="F:zinc ion binding"/>
    <property type="evidence" value="ECO:0007669"/>
    <property type="project" value="UniProtKB-KW"/>
</dbReference>
<sequence>MGNRSSRDQHQQQGQQGPSHSQQPHYASTILIPEQAPANTLPGIIRRQGVPAPIVPGRNVYPGAAFNRQHVKTQAYQRTATIRNQVNLRKQSLRLEPVNGSKELLSISFTFDASSACRVTTFVHAREDSHQNCKISVQGNPAPPVYFSKGLGQRFPPDAPSDVQSLHSVHLGKHYLNDLCFYSPSPPTAASRTFPLIIRLEALTDEGRTEQRSLEGLQPGCELPHWVQSQSTYAKLVAEEDGSIGIRVLEQKIWVRGESYELQEIYGMDQTQGNAASANPSSLQQKDGFEDYEGNECIICMSAPRNTAAIPCRHMSMCDGCAGALKAQSSKCPVCRTEIDSFLHIKLKQKQEAS</sequence>
<dbReference type="EMBL" id="HBIP01031388">
    <property type="protein sequence ID" value="CAE0503994.1"/>
    <property type="molecule type" value="Transcribed_RNA"/>
</dbReference>
<dbReference type="PANTHER" id="PTHR22996:SF0">
    <property type="entry name" value="RE60872P-RELATED"/>
    <property type="match status" value="1"/>
</dbReference>
<dbReference type="PROSITE" id="PS50089">
    <property type="entry name" value="ZF_RING_2"/>
    <property type="match status" value="1"/>
</dbReference>
<feature type="domain" description="RING-type" evidence="10">
    <location>
        <begin position="297"/>
        <end position="336"/>
    </location>
</feature>
<reference evidence="11" key="1">
    <citation type="submission" date="2021-01" db="EMBL/GenBank/DDBJ databases">
        <authorList>
            <person name="Corre E."/>
            <person name="Pelletier E."/>
            <person name="Niang G."/>
            <person name="Scheremetjew M."/>
            <person name="Finn R."/>
            <person name="Kale V."/>
            <person name="Holt S."/>
            <person name="Cochrane G."/>
            <person name="Meng A."/>
            <person name="Brown T."/>
            <person name="Cohen L."/>
        </authorList>
    </citation>
    <scope>NUCLEOTIDE SEQUENCE</scope>
    <source>
        <strain evidence="11">CCMP1320</strain>
    </source>
</reference>
<dbReference type="SUPFAM" id="SSF57850">
    <property type="entry name" value="RING/U-box"/>
    <property type="match status" value="1"/>
</dbReference>
<keyword evidence="7" id="KW-0862">Zinc</keyword>
<organism evidence="11">
    <name type="scientific">Dunaliella tertiolecta</name>
    <name type="common">Green alga</name>
    <dbReference type="NCBI Taxonomy" id="3047"/>
    <lineage>
        <taxon>Eukaryota</taxon>
        <taxon>Viridiplantae</taxon>
        <taxon>Chlorophyta</taxon>
        <taxon>core chlorophytes</taxon>
        <taxon>Chlorophyceae</taxon>
        <taxon>CS clade</taxon>
        <taxon>Chlamydomonadales</taxon>
        <taxon>Dunaliellaceae</taxon>
        <taxon>Dunaliella</taxon>
    </lineage>
</organism>
<protein>
    <recommendedName>
        <fullName evidence="2">RING-type E3 ubiquitin transferase</fullName>
        <ecNumber evidence="2">2.3.2.27</ecNumber>
    </recommendedName>
</protein>
<evidence type="ECO:0000259" key="10">
    <source>
        <dbReference type="PROSITE" id="PS50089"/>
    </source>
</evidence>
<dbReference type="InterPro" id="IPR001841">
    <property type="entry name" value="Znf_RING"/>
</dbReference>
<accession>A0A7S3VSP6</accession>
<dbReference type="Pfam" id="PF26192">
    <property type="entry name" value="RNF157-like_N"/>
    <property type="match status" value="1"/>
</dbReference>
<evidence type="ECO:0000256" key="6">
    <source>
        <dbReference type="ARBA" id="ARBA00022786"/>
    </source>
</evidence>
<evidence type="ECO:0000313" key="11">
    <source>
        <dbReference type="EMBL" id="CAE0503994.1"/>
    </source>
</evidence>
<feature type="compositionally biased region" description="Basic and acidic residues" evidence="9">
    <location>
        <begin position="1"/>
        <end position="10"/>
    </location>
</feature>
<dbReference type="GO" id="GO:0016567">
    <property type="term" value="P:protein ubiquitination"/>
    <property type="evidence" value="ECO:0007669"/>
    <property type="project" value="TreeGrafter"/>
</dbReference>
<dbReference type="Pfam" id="PF13920">
    <property type="entry name" value="zf-C3HC4_3"/>
    <property type="match status" value="1"/>
</dbReference>
<proteinExistence type="predicted"/>
<evidence type="ECO:0000256" key="5">
    <source>
        <dbReference type="ARBA" id="ARBA00022771"/>
    </source>
</evidence>
<keyword evidence="4" id="KW-0479">Metal-binding</keyword>
<evidence type="ECO:0000256" key="8">
    <source>
        <dbReference type="PROSITE-ProRule" id="PRU00175"/>
    </source>
</evidence>
<dbReference type="InterPro" id="IPR045194">
    <property type="entry name" value="MGRN1/RNF157-like"/>
</dbReference>
<evidence type="ECO:0000256" key="1">
    <source>
        <dbReference type="ARBA" id="ARBA00000900"/>
    </source>
</evidence>
<gene>
    <name evidence="11" type="ORF">DTER00134_LOCUS19067</name>
</gene>
<dbReference type="PANTHER" id="PTHR22996">
    <property type="entry name" value="MAHOGUNIN"/>
    <property type="match status" value="1"/>
</dbReference>
<dbReference type="EC" id="2.3.2.27" evidence="2"/>
<keyword evidence="6" id="KW-0833">Ubl conjugation pathway</keyword>
<evidence type="ECO:0000256" key="2">
    <source>
        <dbReference type="ARBA" id="ARBA00012483"/>
    </source>
</evidence>
<feature type="compositionally biased region" description="Low complexity" evidence="9">
    <location>
        <begin position="11"/>
        <end position="24"/>
    </location>
</feature>
<evidence type="ECO:0000256" key="9">
    <source>
        <dbReference type="SAM" id="MobiDB-lite"/>
    </source>
</evidence>
<dbReference type="AlphaFoldDB" id="A0A7S3VSP6"/>
<keyword evidence="3" id="KW-0808">Transferase</keyword>
<dbReference type="GO" id="GO:0061630">
    <property type="term" value="F:ubiquitin protein ligase activity"/>
    <property type="evidence" value="ECO:0007669"/>
    <property type="project" value="UniProtKB-EC"/>
</dbReference>
<feature type="region of interest" description="Disordered" evidence="9">
    <location>
        <begin position="1"/>
        <end position="25"/>
    </location>
</feature>
<dbReference type="Gene3D" id="3.30.40.10">
    <property type="entry name" value="Zinc/RING finger domain, C3HC4 (zinc finger)"/>
    <property type="match status" value="1"/>
</dbReference>
<dbReference type="InterPro" id="IPR013083">
    <property type="entry name" value="Znf_RING/FYVE/PHD"/>
</dbReference>